<keyword evidence="2" id="KW-1185">Reference proteome</keyword>
<evidence type="ECO:0000313" key="2">
    <source>
        <dbReference type="Proteomes" id="UP001140066"/>
    </source>
</evidence>
<organism evidence="1 2">
    <name type="scientific">Coemansia linderi</name>
    <dbReference type="NCBI Taxonomy" id="2663919"/>
    <lineage>
        <taxon>Eukaryota</taxon>
        <taxon>Fungi</taxon>
        <taxon>Fungi incertae sedis</taxon>
        <taxon>Zoopagomycota</taxon>
        <taxon>Kickxellomycotina</taxon>
        <taxon>Kickxellomycetes</taxon>
        <taxon>Kickxellales</taxon>
        <taxon>Kickxellaceae</taxon>
        <taxon>Coemansia</taxon>
    </lineage>
</organism>
<evidence type="ECO:0000313" key="1">
    <source>
        <dbReference type="EMBL" id="KAJ2792156.1"/>
    </source>
</evidence>
<dbReference type="EMBL" id="JANBUK010000049">
    <property type="protein sequence ID" value="KAJ2792156.1"/>
    <property type="molecule type" value="Genomic_DNA"/>
</dbReference>
<gene>
    <name evidence="1" type="ORF">GGI18_000623</name>
</gene>
<name>A0ACC1KMJ7_9FUNG</name>
<accession>A0ACC1KMJ7</accession>
<reference evidence="1" key="1">
    <citation type="submission" date="2022-07" db="EMBL/GenBank/DDBJ databases">
        <title>Phylogenomic reconstructions and comparative analyses of Kickxellomycotina fungi.</title>
        <authorList>
            <person name="Reynolds N.K."/>
            <person name="Stajich J.E."/>
            <person name="Barry K."/>
            <person name="Grigoriev I.V."/>
            <person name="Crous P."/>
            <person name="Smith M.E."/>
        </authorList>
    </citation>
    <scope>NUCLEOTIDE SEQUENCE</scope>
    <source>
        <strain evidence="1">BCRC 34191</strain>
    </source>
</reference>
<dbReference type="Proteomes" id="UP001140066">
    <property type="component" value="Unassembled WGS sequence"/>
</dbReference>
<comment type="caution">
    <text evidence="1">The sequence shown here is derived from an EMBL/GenBank/DDBJ whole genome shotgun (WGS) entry which is preliminary data.</text>
</comment>
<proteinExistence type="predicted"/>
<sequence>MSNYNQHHSGGNRNQGQQYGENNSFDQYGESNNYDNQQQGYNNQQQGYGNQPGYDNQDQYSENRGYGGQQQGDDGERGFLGKTGQAISNYTYKDETYTDKHGVVHNKIDKSHVLVEGLGVAAVGGLAYTAYQKFANRDDDPEQQQQQQQQQLEGEGDGDGNFFVNEDGSIRKTHAALAGIGVVGAGLLAKKLYDNFEERNLPEEKHGKHHDNKSHDYKY</sequence>
<protein>
    <submittedName>
        <fullName evidence="1">Uncharacterized protein</fullName>
    </submittedName>
</protein>